<proteinExistence type="predicted"/>
<gene>
    <name evidence="1" type="ORF">C7460_11114</name>
</gene>
<comment type="caution">
    <text evidence="1">The sequence shown here is derived from an EMBL/GenBank/DDBJ whole genome shotgun (WGS) entry which is preliminary data.</text>
</comment>
<evidence type="ECO:0000313" key="1">
    <source>
        <dbReference type="EMBL" id="RED97873.1"/>
    </source>
</evidence>
<dbReference type="Proteomes" id="UP000256779">
    <property type="component" value="Unassembled WGS sequence"/>
</dbReference>
<dbReference type="OrthoDB" id="1264172at2"/>
<protein>
    <submittedName>
        <fullName evidence="1">Uncharacterized protein</fullName>
    </submittedName>
</protein>
<sequence length="81" mass="9329">MSRSIFKLTEFQINSTGVDGGHFYVIAEVEYQARSRKLVVYFKDKSDERKLHGLDEMIVEGNLIDDSNQYSLNLLNSILID</sequence>
<accession>A0A3D9L3L0</accession>
<keyword evidence="2" id="KW-1185">Reference proteome</keyword>
<organism evidence="1 2">
    <name type="scientific">Marinoscillum furvescens DSM 4134</name>
    <dbReference type="NCBI Taxonomy" id="1122208"/>
    <lineage>
        <taxon>Bacteria</taxon>
        <taxon>Pseudomonadati</taxon>
        <taxon>Bacteroidota</taxon>
        <taxon>Cytophagia</taxon>
        <taxon>Cytophagales</taxon>
        <taxon>Reichenbachiellaceae</taxon>
        <taxon>Marinoscillum</taxon>
    </lineage>
</organism>
<dbReference type="EMBL" id="QREG01000011">
    <property type="protein sequence ID" value="RED97873.1"/>
    <property type="molecule type" value="Genomic_DNA"/>
</dbReference>
<reference evidence="1 2" key="1">
    <citation type="submission" date="2018-07" db="EMBL/GenBank/DDBJ databases">
        <title>Genomic Encyclopedia of Type Strains, Phase IV (KMG-IV): sequencing the most valuable type-strain genomes for metagenomic binning, comparative biology and taxonomic classification.</title>
        <authorList>
            <person name="Goeker M."/>
        </authorList>
    </citation>
    <scope>NUCLEOTIDE SEQUENCE [LARGE SCALE GENOMIC DNA]</scope>
    <source>
        <strain evidence="1 2">DSM 4134</strain>
    </source>
</reference>
<evidence type="ECO:0000313" key="2">
    <source>
        <dbReference type="Proteomes" id="UP000256779"/>
    </source>
</evidence>
<dbReference type="AlphaFoldDB" id="A0A3D9L3L0"/>
<name>A0A3D9L3L0_MARFU</name>